<accession>A0A560FS68</accession>
<dbReference type="OrthoDB" id="9783136at2"/>
<evidence type="ECO:0000313" key="2">
    <source>
        <dbReference type="Proteomes" id="UP000319859"/>
    </source>
</evidence>
<dbReference type="AlphaFoldDB" id="A0A560FS68"/>
<dbReference type="Pfam" id="PF13759">
    <property type="entry name" value="2OG-FeII_Oxy_5"/>
    <property type="match status" value="1"/>
</dbReference>
<protein>
    <submittedName>
        <fullName evidence="1">Uncharacterized protein (TIGR02466 family)</fullName>
    </submittedName>
</protein>
<name>A0A560FS68_9PROT</name>
<dbReference type="RefSeq" id="WP_145748036.1">
    <property type="nucleotide sequence ID" value="NZ_VITN01000001.1"/>
</dbReference>
<organism evidence="1 2">
    <name type="scientific">Nitrospirillum amazonense</name>
    <dbReference type="NCBI Taxonomy" id="28077"/>
    <lineage>
        <taxon>Bacteria</taxon>
        <taxon>Pseudomonadati</taxon>
        <taxon>Pseudomonadota</taxon>
        <taxon>Alphaproteobacteria</taxon>
        <taxon>Rhodospirillales</taxon>
        <taxon>Azospirillaceae</taxon>
        <taxon>Nitrospirillum</taxon>
    </lineage>
</organism>
<proteinExistence type="predicted"/>
<reference evidence="1 2" key="1">
    <citation type="submission" date="2019-06" db="EMBL/GenBank/DDBJ databases">
        <title>Genomic Encyclopedia of Type Strains, Phase IV (KMG-V): Genome sequencing to study the core and pangenomes of soil and plant-associated prokaryotes.</title>
        <authorList>
            <person name="Whitman W."/>
        </authorList>
    </citation>
    <scope>NUCLEOTIDE SEQUENCE [LARGE SCALE GENOMIC DNA]</scope>
    <source>
        <strain evidence="1 2">BR 11880</strain>
    </source>
</reference>
<dbReference type="InterPro" id="IPR012668">
    <property type="entry name" value="CHP02466"/>
</dbReference>
<dbReference type="Gene3D" id="2.60.120.620">
    <property type="entry name" value="q2cbj1_9rhob like domain"/>
    <property type="match status" value="1"/>
</dbReference>
<comment type="caution">
    <text evidence="1">The sequence shown here is derived from an EMBL/GenBank/DDBJ whole genome shotgun (WGS) entry which is preliminary data.</text>
</comment>
<sequence>MTDDTPASTPAATPSDTQVDALFVTRVYRAELAEMLPLNEEVAACCLTAAEDDGAGQRWSDKHGYTGYTSYASLDDLIWRFPILKKLKAQLDRHAKAYAKVQDWDLGGRKLELDSLWINVLDPGGFHGSHIHPNSVISGTYYVRVPAGASVLKFEDPRLPFMMAAPPRKAKADRASQPTIAVTPREGTLLMWESWLRHEVALNRADEERISLSFNYAWR</sequence>
<dbReference type="Proteomes" id="UP000319859">
    <property type="component" value="Unassembled WGS sequence"/>
</dbReference>
<evidence type="ECO:0000313" key="1">
    <source>
        <dbReference type="EMBL" id="TWB24417.1"/>
    </source>
</evidence>
<dbReference type="EMBL" id="VITN01000001">
    <property type="protein sequence ID" value="TWB24417.1"/>
    <property type="molecule type" value="Genomic_DNA"/>
</dbReference>
<gene>
    <name evidence="1" type="ORF">FBZ89_10142</name>
</gene>
<dbReference type="NCBIfam" id="TIGR02466">
    <property type="entry name" value="TIGR02466 family protein"/>
    <property type="match status" value="1"/>
</dbReference>